<name>A0ABR9M8W0_9ACTN</name>
<organism evidence="1 2">
    <name type="scientific">Nonomuraea angiospora</name>
    <dbReference type="NCBI Taxonomy" id="46172"/>
    <lineage>
        <taxon>Bacteria</taxon>
        <taxon>Bacillati</taxon>
        <taxon>Actinomycetota</taxon>
        <taxon>Actinomycetes</taxon>
        <taxon>Streptosporangiales</taxon>
        <taxon>Streptosporangiaceae</taxon>
        <taxon>Nonomuraea</taxon>
    </lineage>
</organism>
<accession>A0ABR9M8W0</accession>
<proteinExistence type="predicted"/>
<dbReference type="EMBL" id="JADBEK010000001">
    <property type="protein sequence ID" value="MBE1589015.1"/>
    <property type="molecule type" value="Genomic_DNA"/>
</dbReference>
<evidence type="ECO:0000313" key="2">
    <source>
        <dbReference type="Proteomes" id="UP000633509"/>
    </source>
</evidence>
<dbReference type="RefSeq" id="WP_192789127.1">
    <property type="nucleotide sequence ID" value="NZ_JADBEK010000001.1"/>
</dbReference>
<dbReference type="Proteomes" id="UP000633509">
    <property type="component" value="Unassembled WGS sequence"/>
</dbReference>
<evidence type="ECO:0000313" key="1">
    <source>
        <dbReference type="EMBL" id="MBE1589015.1"/>
    </source>
</evidence>
<protein>
    <submittedName>
        <fullName evidence="1">Uncharacterized protein</fullName>
    </submittedName>
</protein>
<keyword evidence="2" id="KW-1185">Reference proteome</keyword>
<comment type="caution">
    <text evidence="1">The sequence shown here is derived from an EMBL/GenBank/DDBJ whole genome shotgun (WGS) entry which is preliminary data.</text>
</comment>
<gene>
    <name evidence="1" type="ORF">H4W80_007273</name>
</gene>
<reference evidence="1 2" key="1">
    <citation type="submission" date="2020-10" db="EMBL/GenBank/DDBJ databases">
        <title>Sequencing the genomes of 1000 actinobacteria strains.</title>
        <authorList>
            <person name="Klenk H.-P."/>
        </authorList>
    </citation>
    <scope>NUCLEOTIDE SEQUENCE [LARGE SCALE GENOMIC DNA]</scope>
    <source>
        <strain evidence="1 2">DSM 43173</strain>
    </source>
</reference>
<sequence length="62" mass="6768">MTLTSAGLVSKLWSSFTAKGVPNDYSEYESSTFIVDTRYTGWGSKVSVKAPNPKTVTDKQFG</sequence>